<sequence>MAFNSSKNPVLPVVDSPRDEEKERLLKGDEKLFQGSAMTKRGANAAISYMSSAVLLILFNKAALSSYSFPSGKCHNPSSEVMVCSCLFLYLLRRWKIITFYVGESLPTSDNNSNFIAFKTLMHTLPLAATYLFYMVVSVESVRGVNVPMYTTLRRTTVAFTMIVEYVLARQRYTPPIIGR</sequence>
<keyword evidence="2" id="KW-1185">Reference proteome</keyword>
<proteinExistence type="predicted"/>
<accession>A0ACC1AU46</accession>
<evidence type="ECO:0000313" key="1">
    <source>
        <dbReference type="EMBL" id="KAJ0090215.1"/>
    </source>
</evidence>
<organism evidence="1 2">
    <name type="scientific">Pistacia atlantica</name>
    <dbReference type="NCBI Taxonomy" id="434234"/>
    <lineage>
        <taxon>Eukaryota</taxon>
        <taxon>Viridiplantae</taxon>
        <taxon>Streptophyta</taxon>
        <taxon>Embryophyta</taxon>
        <taxon>Tracheophyta</taxon>
        <taxon>Spermatophyta</taxon>
        <taxon>Magnoliopsida</taxon>
        <taxon>eudicotyledons</taxon>
        <taxon>Gunneridae</taxon>
        <taxon>Pentapetalae</taxon>
        <taxon>rosids</taxon>
        <taxon>malvids</taxon>
        <taxon>Sapindales</taxon>
        <taxon>Anacardiaceae</taxon>
        <taxon>Pistacia</taxon>
    </lineage>
</organism>
<dbReference type="EMBL" id="CM047904">
    <property type="protein sequence ID" value="KAJ0090215.1"/>
    <property type="molecule type" value="Genomic_DNA"/>
</dbReference>
<gene>
    <name evidence="1" type="ORF">Patl1_12475</name>
</gene>
<reference evidence="2" key="1">
    <citation type="journal article" date="2023" name="G3 (Bethesda)">
        <title>Genome assembly and association tests identify interacting loci associated with vigor, precocity, and sex in interspecific pistachio rootstocks.</title>
        <authorList>
            <person name="Palmer W."/>
            <person name="Jacygrad E."/>
            <person name="Sagayaradj S."/>
            <person name="Cavanaugh K."/>
            <person name="Han R."/>
            <person name="Bertier L."/>
            <person name="Beede B."/>
            <person name="Kafkas S."/>
            <person name="Golino D."/>
            <person name="Preece J."/>
            <person name="Michelmore R."/>
        </authorList>
    </citation>
    <scope>NUCLEOTIDE SEQUENCE [LARGE SCALE GENOMIC DNA]</scope>
</reference>
<comment type="caution">
    <text evidence="1">The sequence shown here is derived from an EMBL/GenBank/DDBJ whole genome shotgun (WGS) entry which is preliminary data.</text>
</comment>
<protein>
    <submittedName>
        <fullName evidence="1">Uncharacterized protein</fullName>
    </submittedName>
</protein>
<dbReference type="Proteomes" id="UP001164250">
    <property type="component" value="Chromosome 8"/>
</dbReference>
<evidence type="ECO:0000313" key="2">
    <source>
        <dbReference type="Proteomes" id="UP001164250"/>
    </source>
</evidence>
<name>A0ACC1AU46_9ROSI</name>